<reference evidence="2 3" key="1">
    <citation type="submission" date="2018-03" db="EMBL/GenBank/DDBJ databases">
        <title>Genomic Encyclopedia of Archaeal and Bacterial Type Strains, Phase II (KMG-II): from individual species to whole genera.</title>
        <authorList>
            <person name="Goeker M."/>
        </authorList>
    </citation>
    <scope>NUCLEOTIDE SEQUENCE [LARGE SCALE GENOMIC DNA]</scope>
    <source>
        <strain evidence="2 3">DSM 25328</strain>
    </source>
</reference>
<comment type="caution">
    <text evidence="2">The sequence shown here is derived from an EMBL/GenBank/DDBJ whole genome shotgun (WGS) entry which is preliminary data.</text>
</comment>
<accession>A0A2T0ZZG5</accession>
<evidence type="ECO:0000313" key="3">
    <source>
        <dbReference type="Proteomes" id="UP000237718"/>
    </source>
</evidence>
<evidence type="ECO:0000313" key="2">
    <source>
        <dbReference type="EMBL" id="PRZ41627.1"/>
    </source>
</evidence>
<organism evidence="2 3">
    <name type="scientific">Tritonibacter scottomollicae</name>
    <name type="common">Epibacterium scottomollicae</name>
    <dbReference type="NCBI Taxonomy" id="483013"/>
    <lineage>
        <taxon>Bacteria</taxon>
        <taxon>Pseudomonadati</taxon>
        <taxon>Pseudomonadota</taxon>
        <taxon>Alphaproteobacteria</taxon>
        <taxon>Rhodobacterales</taxon>
        <taxon>Paracoccaceae</taxon>
        <taxon>Tritonibacter</taxon>
    </lineage>
</organism>
<gene>
    <name evidence="2" type="ORF">CLV89_1434</name>
</gene>
<sequence length="68" mass="7699">MARKQQFTAAQIQRFINAARNTDPKAVVEIITEAGTVRFLPESEHPPEPASPFDKWKTKRHASETKGH</sequence>
<protein>
    <submittedName>
        <fullName evidence="2">Uncharacterized protein</fullName>
    </submittedName>
</protein>
<dbReference type="AlphaFoldDB" id="A0A2T0ZZG5"/>
<name>A0A2T0ZZG5_TRISK</name>
<evidence type="ECO:0000256" key="1">
    <source>
        <dbReference type="SAM" id="MobiDB-lite"/>
    </source>
</evidence>
<feature type="region of interest" description="Disordered" evidence="1">
    <location>
        <begin position="39"/>
        <end position="68"/>
    </location>
</feature>
<dbReference type="EMBL" id="PVUF01000043">
    <property type="protein sequence ID" value="PRZ41627.1"/>
    <property type="molecule type" value="Genomic_DNA"/>
</dbReference>
<dbReference type="Proteomes" id="UP000237718">
    <property type="component" value="Unassembled WGS sequence"/>
</dbReference>
<proteinExistence type="predicted"/>